<evidence type="ECO:0000313" key="1">
    <source>
        <dbReference type="EMBL" id="ABP35050.1"/>
    </source>
</evidence>
<dbReference type="KEGG" id="pnu:Pnuc_1837"/>
<sequence length="111" mass="12783">MSDEQKLIETVLEGYRDVHTGLNKDIEYLIESGICDEGDLVDTKATLNKMYKLNRDIQDLLVAILGNDYDGKRVKQELLKLSTMRALQRDATDRKSMVEWFVKERLESSNG</sequence>
<organism evidence="1 2">
    <name type="scientific">Polynucleobacter asymbioticus (strain DSM 18221 / CIP 109841 / QLW-P1DMWA-1)</name>
    <name type="common">Polynucleobacter necessarius subsp. asymbioticus</name>
    <dbReference type="NCBI Taxonomy" id="312153"/>
    <lineage>
        <taxon>Bacteria</taxon>
        <taxon>Pseudomonadati</taxon>
        <taxon>Pseudomonadota</taxon>
        <taxon>Betaproteobacteria</taxon>
        <taxon>Burkholderiales</taxon>
        <taxon>Burkholderiaceae</taxon>
        <taxon>Polynucleobacter</taxon>
    </lineage>
</organism>
<dbReference type="GeneID" id="31482226"/>
<dbReference type="HOGENOM" id="CLU_2156041_0_0_4"/>
<dbReference type="EMBL" id="CP000655">
    <property type="protein sequence ID" value="ABP35050.1"/>
    <property type="molecule type" value="Genomic_DNA"/>
</dbReference>
<dbReference type="RefSeq" id="WP_011903673.1">
    <property type="nucleotide sequence ID" value="NC_009379.1"/>
</dbReference>
<proteinExistence type="predicted"/>
<keyword evidence="2" id="KW-1185">Reference proteome</keyword>
<dbReference type="Proteomes" id="UP000000231">
    <property type="component" value="Chromosome"/>
</dbReference>
<name>A4SZY6_POLAQ</name>
<dbReference type="AlphaFoldDB" id="A4SZY6"/>
<reference evidence="1 2" key="1">
    <citation type="journal article" date="2012" name="Stand. Genomic Sci.">
        <title>Complete genome sequence of Polynucleobacter necessarius subsp. asymbioticus type strain (QLW-P1DMWA-1(T)).</title>
        <authorList>
            <person name="Meincke L."/>
            <person name="Copeland A."/>
            <person name="Lapidus A."/>
            <person name="Lucas S."/>
            <person name="Berry K.W."/>
            <person name="Del Rio T.G."/>
            <person name="Hammon N."/>
            <person name="Dalin E."/>
            <person name="Tice H."/>
            <person name="Pitluck S."/>
            <person name="Richardson P."/>
            <person name="Bruce D."/>
            <person name="Goodwin L."/>
            <person name="Han C."/>
            <person name="Tapia R."/>
            <person name="Detter J.C."/>
            <person name="Schmutz J."/>
            <person name="Brettin T."/>
            <person name="Larimer F."/>
            <person name="Land M."/>
            <person name="Hauser L."/>
            <person name="Kyrpides N.C."/>
            <person name="Ivanova N."/>
            <person name="Goker M."/>
            <person name="Woyke T."/>
            <person name="Wu Q.L."/>
            <person name="Pockl M."/>
            <person name="Hahn M.W."/>
            <person name="Klenk H.P."/>
        </authorList>
    </citation>
    <scope>NUCLEOTIDE SEQUENCE [LARGE SCALE GENOMIC DNA]</scope>
    <source>
        <strain evidence="2">DSM 18221 / CIP 109841 / QLW-P1DMWA-1</strain>
    </source>
</reference>
<protein>
    <submittedName>
        <fullName evidence="1">Uncharacterized protein</fullName>
    </submittedName>
</protein>
<evidence type="ECO:0000313" key="2">
    <source>
        <dbReference type="Proteomes" id="UP000000231"/>
    </source>
</evidence>
<accession>A4SZY6</accession>
<gene>
    <name evidence="1" type="ordered locus">Pnuc_1837</name>
</gene>